<dbReference type="AlphaFoldDB" id="C7HTN5"/>
<dbReference type="HOGENOM" id="CLU_2912332_0_0_9"/>
<protein>
    <submittedName>
        <fullName evidence="1">Uncharacterized protein</fullName>
    </submittedName>
</protein>
<evidence type="ECO:0000313" key="2">
    <source>
        <dbReference type="Proteomes" id="UP000003821"/>
    </source>
</evidence>
<gene>
    <name evidence="1" type="ORF">HMPREF0078_0636</name>
</gene>
<dbReference type="Proteomes" id="UP000003821">
    <property type="component" value="Unassembled WGS sequence"/>
</dbReference>
<keyword evidence="2" id="KW-1185">Reference proteome</keyword>
<sequence>MNRWCPLHYTGMCMNGDQDIHWSQNTTLTGYGCNGVDIHLFEVMDAGEYIYCGRIELVSKS</sequence>
<organism evidence="1 2">
    <name type="scientific">Anaerococcus vaginalis ATCC 51170</name>
    <dbReference type="NCBI Taxonomy" id="655811"/>
    <lineage>
        <taxon>Bacteria</taxon>
        <taxon>Bacillati</taxon>
        <taxon>Bacillota</taxon>
        <taxon>Tissierellia</taxon>
        <taxon>Tissierellales</taxon>
        <taxon>Peptoniphilaceae</taxon>
        <taxon>Anaerococcus</taxon>
    </lineage>
</organism>
<name>C7HTN5_9FIRM</name>
<dbReference type="EMBL" id="ACXU01000009">
    <property type="protein sequence ID" value="EEU12916.1"/>
    <property type="molecule type" value="Genomic_DNA"/>
</dbReference>
<reference evidence="1 2" key="1">
    <citation type="submission" date="2009-08" db="EMBL/GenBank/DDBJ databases">
        <authorList>
            <person name="Muzny D."/>
            <person name="Qin X."/>
            <person name="Deng J."/>
            <person name="Jiang H."/>
            <person name="Liu Y."/>
            <person name="Qu J."/>
            <person name="Song X.-Z."/>
            <person name="Zhang L."/>
            <person name="Thornton R."/>
            <person name="Coyle M."/>
            <person name="Francisco L."/>
            <person name="Jackson L."/>
            <person name="Javaid M."/>
            <person name="Korchina V."/>
            <person name="Kovar C."/>
            <person name="Mata R."/>
            <person name="Mathew T."/>
            <person name="Ngo R."/>
            <person name="Nguyen L."/>
            <person name="Nguyen N."/>
            <person name="Okwuonu G."/>
            <person name="Ongeri F."/>
            <person name="Pham C."/>
            <person name="Simmons D."/>
            <person name="Wilczek-Boney K."/>
            <person name="Hale W."/>
            <person name="Jakkamsetti A."/>
            <person name="Pham P."/>
            <person name="Ruth R."/>
            <person name="San Lucas F."/>
            <person name="Warren J."/>
            <person name="Zhang J."/>
            <person name="Zhao Z."/>
            <person name="Zhou C."/>
            <person name="Zhu D."/>
            <person name="Lee S."/>
            <person name="Bess C."/>
            <person name="Blankenburg K."/>
            <person name="Forbes L."/>
            <person name="Fu Q."/>
            <person name="Gubbala S."/>
            <person name="Hirani K."/>
            <person name="Jayaseelan J.C."/>
            <person name="Lara F."/>
            <person name="Munidasa M."/>
            <person name="Palculict T."/>
            <person name="Patil S."/>
            <person name="Pu L.-L."/>
            <person name="Saada N."/>
            <person name="Tang L."/>
            <person name="Weissenberger G."/>
            <person name="Zhu Y."/>
            <person name="Hemphill L."/>
            <person name="Shang Y."/>
            <person name="Youmans B."/>
            <person name="Ayvaz T."/>
            <person name="Ross M."/>
            <person name="Santibanez J."/>
            <person name="Aqrawi P."/>
            <person name="Gross S."/>
            <person name="Joshi V."/>
            <person name="Fowler G."/>
            <person name="Nazareth L."/>
            <person name="Reid J."/>
            <person name="Worley K."/>
            <person name="Petrosino J."/>
            <person name="Highlander S."/>
            <person name="Gibbs R."/>
            <person name="Gibbs R."/>
        </authorList>
    </citation>
    <scope>NUCLEOTIDE SEQUENCE [LARGE SCALE GENOMIC DNA]</scope>
    <source>
        <strain evidence="1 2">ATCC 51170</strain>
    </source>
</reference>
<comment type="caution">
    <text evidence="1">The sequence shown here is derived from an EMBL/GenBank/DDBJ whole genome shotgun (WGS) entry which is preliminary data.</text>
</comment>
<proteinExistence type="predicted"/>
<evidence type="ECO:0000313" key="1">
    <source>
        <dbReference type="EMBL" id="EEU12916.1"/>
    </source>
</evidence>
<dbReference type="PROSITE" id="PS51257">
    <property type="entry name" value="PROKAR_LIPOPROTEIN"/>
    <property type="match status" value="1"/>
</dbReference>
<accession>C7HTN5</accession>
<dbReference type="eggNOG" id="COG1403">
    <property type="taxonomic scope" value="Bacteria"/>
</dbReference>